<accession>A0ACC9MZL5</accession>
<sequence>MTIQQGESIDDHAAQAPRRHTAAHRPQRHASLLPIFRYQAPACERQLAQSRVPFLENVAAAPTAATWACPVETPVTPSNPECSRAPAQPRLLE</sequence>
<proteinExistence type="predicted"/>
<dbReference type="EMBL" id="PISL01000019">
    <property type="protein sequence ID" value="PKF25449.1"/>
    <property type="molecule type" value="Genomic_DNA"/>
</dbReference>
<organism evidence="1 2">
    <name type="scientific">Pseudomonas hunanensis</name>
    <dbReference type="NCBI Taxonomy" id="1247546"/>
    <lineage>
        <taxon>Bacteria</taxon>
        <taxon>Pseudomonadati</taxon>
        <taxon>Pseudomonadota</taxon>
        <taxon>Gammaproteobacteria</taxon>
        <taxon>Pseudomonadales</taxon>
        <taxon>Pseudomonadaceae</taxon>
        <taxon>Pseudomonas</taxon>
    </lineage>
</organism>
<dbReference type="Proteomes" id="UP000236285">
    <property type="component" value="Unassembled WGS sequence"/>
</dbReference>
<comment type="caution">
    <text evidence="1">The sequence shown here is derived from an EMBL/GenBank/DDBJ whole genome shotgun (WGS) entry which is preliminary data.</text>
</comment>
<name>A0ACC9MZL5_9PSED</name>
<keyword evidence="2" id="KW-1185">Reference proteome</keyword>
<gene>
    <name evidence="1" type="ORF">CW309_16945</name>
</gene>
<reference evidence="1" key="1">
    <citation type="submission" date="2017-12" db="EMBL/GenBank/DDBJ databases">
        <title>High quality draft genome sequence of Pseudomonas hunanensis P11 isolated from the high-arsenic soil.</title>
        <authorList>
            <person name="Pan J."/>
        </authorList>
    </citation>
    <scope>NUCLEOTIDE SEQUENCE</scope>
    <source>
        <strain evidence="1">P11</strain>
    </source>
</reference>
<protein>
    <submittedName>
        <fullName evidence="1">Uncharacterized protein</fullName>
    </submittedName>
</protein>
<evidence type="ECO:0000313" key="1">
    <source>
        <dbReference type="EMBL" id="PKF25449.1"/>
    </source>
</evidence>
<evidence type="ECO:0000313" key="2">
    <source>
        <dbReference type="Proteomes" id="UP000236285"/>
    </source>
</evidence>